<evidence type="ECO:0000313" key="3">
    <source>
        <dbReference type="EMBL" id="SCM23919.1"/>
    </source>
</evidence>
<evidence type="ECO:0000256" key="1">
    <source>
        <dbReference type="SAM" id="Coils"/>
    </source>
</evidence>
<dbReference type="Proteomes" id="UP000219860">
    <property type="component" value="Chromosome 11"/>
</dbReference>
<dbReference type="OrthoDB" id="376829at2759"/>
<evidence type="ECO:0000313" key="4">
    <source>
        <dbReference type="EMBL" id="SCN26838.1"/>
    </source>
</evidence>
<name>A0A0Y9XUY2_PLABE</name>
<dbReference type="EMBL" id="LT608259">
    <property type="protein sequence ID" value="SCO63258.1"/>
    <property type="molecule type" value="Genomic_DNA"/>
</dbReference>
<evidence type="ECO:0000313" key="2">
    <source>
        <dbReference type="EMBL" id="CXI65022.1"/>
    </source>
</evidence>
<gene>
    <name evidence="2" type="ORF">PBK173_000290500</name>
    <name evidence="4" type="ORF">PBNK65E_000282700</name>
    <name evidence="3" type="ORF">PBNK65NY_000282100</name>
    <name evidence="6" type="ORF">PBSP11A_000282000</name>
    <name evidence="5" type="ORF">PBSP11RLL_000282400</name>
</gene>
<dbReference type="Proteomes" id="UP000220214">
    <property type="component" value="Chromosome 11"/>
</dbReference>
<sequence>MNSKSIEILNLIEEKSFKKCEKLISLGLKGKKNVKLYLILKCLLHSYVNEIKECNEGLNEISLDDCDKNMFYILGNIYININKESKLIDIYEQKIKILENSKNNISGNNKQGHNSKIVTTKMEIEQILMSLFEYCINNSFFKKSTNISLKLYKTTNDTTYLLYNCYLLYLNNNTNNTQIYNLSLNFLRNYNCYNYNKITQNFSFFLILYFLNIKMRNYDECIKILDYTKSNNFFLNTLQYQVYKLYIFFISGKLENCLSILTKLIKNDLPENVDYYILYMDIIIYLLNIKSYNIGNEIFEDVLKSYKNDLMYLEFFKKCIINVYINKFKKLPKNINNFWDVIFEEKKEYYISNDIYVDILKYVLSFHNPIISGNNNNEQPIGEQTEEINPLDLIKNKLENDINNYKNNNFLKNIYEKCNVKVYMYMLFLFILKESNNYNLFYNIKNYISLLNDKMIIILVIYFKIIIKNLYQLLNIEYQNFKLNLAQKDNHIEITKIKKVILQYIRKIYNFEKLLYLIYKKNVHQAFSRLFSLFIRFFSDSNLKNGHENIIHVNGDNMICLLVEMALFLDKQELLTYQENWQISQKIENTTSHEKTYDPSKKNEDIYVYLKEIEKNIDLKGFKGLYEYIENIIPLYDDFFCCPNLNNMVEKSQKNYYEENIKYNKKNDENIMSVNFECVHNNKCCNDGNCKKNIKLTNRKYYIIALSLLKYAYNYNKNIIKLENENKKIKRIINNEYISVIILLIYLNNIIGNFSNYTELIDKLNIKNIQLITYSSILFIHSYNYSYYTKFNNTIKLAISYYNVQQNNLKSSITKCFKNNSFFKINEIINSYFLNSSNIFFYFLKLLYVFKAQLEADKTTGYTDLYGRLKYKFLLNDFKTKFSFTYKELGSFTGNNNNTFKNTKDIKPNTISKMNNQGIIGNKTPTLDIDKNTKRENITEQIENKQESLKCNISKGNDKIKNNFIIFLKNFNHDLFNEDNIFTHKILYKNLLLDKYNFLIIDNQAVLIKYSIPSFLLTVYKNYDTFFYNQILYESLSQLNELNFLKEIKILNNLEANNVYMIKDIKTIYPMIILQNFYSMKGSIYITSHEQNLVNSKNFKNILVNSNTISKEKYDDQSLMDISFETIQKKANYDTVHNDINFFISNNTYVALDKENSNYKNKFIFSNAKNHENYFGKNEDYSKKNYSSVSPFTTCLTELFNYPLQNLYLNSTILNTVMYIFHKAFYYYSFDNNKKNKAIQKTKTAFLYLVYIIHYYELTDPVQTTENKLHSNITENPTSNRNYIPPNWNDADCCYGDFFLDDDNAKCCLETSIDFNNFREKLGTYFFKNYELMETAYHSDIYNTSAILFYKCLLLNISMYINILENDDIKKYINKIQFLYNSIYFHLFNDIKIFEQLLSNDKTYQIINLSCVFKKFNYLIQNITIFTLIIQSIYNLGKKNISTENNLNLKDLISKNISLLTQLNQNLKNYINILNNYKHQTTYSILNNFDLQLIEEIKMSYINHVLNLTTILNNKILIMKSYA</sequence>
<feature type="coiled-coil region" evidence="1">
    <location>
        <begin position="81"/>
        <end position="108"/>
    </location>
</feature>
<evidence type="ECO:0000313" key="9">
    <source>
        <dbReference type="Proteomes" id="UP000219974"/>
    </source>
</evidence>
<keyword evidence="1" id="KW-0175">Coiled coil</keyword>
<dbReference type="EMBL" id="LT614637">
    <property type="protein sequence ID" value="SCN26838.1"/>
    <property type="molecule type" value="Genomic_DNA"/>
</dbReference>
<dbReference type="EMBL" id="LT160031">
    <property type="protein sequence ID" value="CXI65022.1"/>
    <property type="molecule type" value="Genomic_DNA"/>
</dbReference>
<dbReference type="Proteomes" id="UP000069549">
    <property type="component" value="Chromosome 11"/>
</dbReference>
<dbReference type="Proteomes" id="UP000516480">
    <property type="component" value="Chromosome 11"/>
</dbReference>
<reference evidence="2 7" key="1">
    <citation type="submission" date="2016-02" db="EMBL/GenBank/DDBJ databases">
        <authorList>
            <consortium name="Pathogen Informatics"/>
        </authorList>
    </citation>
    <scope>NUCLEOTIDE SEQUENCE [LARGE SCALE GENOMIC DNA]</scope>
    <source>
        <strain evidence="2 7">K173</strain>
        <strain evidence="3 11">NK65 ny</strain>
        <strain evidence="4 10">NK65e</strain>
        <strain evidence="6 8">SP11 Antwerpcl1</strain>
        <strain evidence="5 9">SP11 RLL</strain>
    </source>
</reference>
<dbReference type="EMBL" id="LT608275">
    <property type="protein sequence ID" value="SCO61215.1"/>
    <property type="molecule type" value="Genomic_DNA"/>
</dbReference>
<evidence type="ECO:0000313" key="6">
    <source>
        <dbReference type="EMBL" id="SCO63258.1"/>
    </source>
</evidence>
<protein>
    <submittedName>
        <fullName evidence="2">Uncharacterized protein</fullName>
    </submittedName>
</protein>
<evidence type="ECO:0000313" key="10">
    <source>
        <dbReference type="Proteomes" id="UP000220214"/>
    </source>
</evidence>
<evidence type="ECO:0000313" key="5">
    <source>
        <dbReference type="EMBL" id="SCO61215.1"/>
    </source>
</evidence>
<proteinExistence type="predicted"/>
<dbReference type="OMA" id="LMYLEFF"/>
<evidence type="ECO:0000313" key="11">
    <source>
        <dbReference type="Proteomes" id="UP000516480"/>
    </source>
</evidence>
<dbReference type="VEuPathDB" id="PlasmoDB:PBANKA_1124800"/>
<dbReference type="Proteomes" id="UP000219974">
    <property type="component" value="Chromosome 11"/>
</dbReference>
<evidence type="ECO:0000313" key="7">
    <source>
        <dbReference type="Proteomes" id="UP000069549"/>
    </source>
</evidence>
<evidence type="ECO:0000313" key="8">
    <source>
        <dbReference type="Proteomes" id="UP000219860"/>
    </source>
</evidence>
<dbReference type="EMBL" id="LT608147">
    <property type="protein sequence ID" value="SCM23919.1"/>
    <property type="molecule type" value="Genomic_DNA"/>
</dbReference>
<accession>A0A0Y9XUY2</accession>
<organism evidence="2 7">
    <name type="scientific">Plasmodium berghei</name>
    <dbReference type="NCBI Taxonomy" id="5821"/>
    <lineage>
        <taxon>Eukaryota</taxon>
        <taxon>Sar</taxon>
        <taxon>Alveolata</taxon>
        <taxon>Apicomplexa</taxon>
        <taxon>Aconoidasida</taxon>
        <taxon>Haemosporida</taxon>
        <taxon>Plasmodiidae</taxon>
        <taxon>Plasmodium</taxon>
        <taxon>Plasmodium (Vinckeia)</taxon>
    </lineage>
</organism>